<evidence type="ECO:0000256" key="1">
    <source>
        <dbReference type="SAM" id="Phobius"/>
    </source>
</evidence>
<dbReference type="EMBL" id="JBHUOK010000034">
    <property type="protein sequence ID" value="MFD2791677.1"/>
    <property type="molecule type" value="Genomic_DNA"/>
</dbReference>
<keyword evidence="3" id="KW-1185">Reference proteome</keyword>
<gene>
    <name evidence="2" type="ORF">ACFS1K_18050</name>
</gene>
<dbReference type="InterPro" id="IPR021215">
    <property type="entry name" value="DUF2752"/>
</dbReference>
<keyword evidence="1" id="KW-0812">Transmembrane</keyword>
<dbReference type="Proteomes" id="UP001597532">
    <property type="component" value="Unassembled WGS sequence"/>
</dbReference>
<dbReference type="Pfam" id="PF10825">
    <property type="entry name" value="DUF2752"/>
    <property type="match status" value="1"/>
</dbReference>
<comment type="caution">
    <text evidence="2">The sequence shown here is derived from an EMBL/GenBank/DDBJ whole genome shotgun (WGS) entry which is preliminary data.</text>
</comment>
<evidence type="ECO:0000313" key="3">
    <source>
        <dbReference type="Proteomes" id="UP001597532"/>
    </source>
</evidence>
<dbReference type="RefSeq" id="WP_251808552.1">
    <property type="nucleotide sequence ID" value="NZ_CP166679.1"/>
</dbReference>
<organism evidence="2 3">
    <name type="scientific">Arenibacter antarcticus</name>
    <dbReference type="NCBI Taxonomy" id="2040469"/>
    <lineage>
        <taxon>Bacteria</taxon>
        <taxon>Pseudomonadati</taxon>
        <taxon>Bacteroidota</taxon>
        <taxon>Flavobacteriia</taxon>
        <taxon>Flavobacteriales</taxon>
        <taxon>Flavobacteriaceae</taxon>
        <taxon>Arenibacter</taxon>
    </lineage>
</organism>
<proteinExistence type="predicted"/>
<keyword evidence="1" id="KW-1133">Transmembrane helix</keyword>
<evidence type="ECO:0000313" key="2">
    <source>
        <dbReference type="EMBL" id="MFD2791677.1"/>
    </source>
</evidence>
<accession>A0ABW5VKZ6</accession>
<keyword evidence="1" id="KW-0472">Membrane</keyword>
<name>A0ABW5VKZ6_9FLAO</name>
<sequence length="125" mass="14317">MGVLITGIVLLYYFMDPSSSPYFLKCPFYHITGYYCTGCGSQRALHNLLHLDIAGVMRHNALFIPALLLIAYHWTIKYFPFKNSKKYPDIVYHPKTPVIVFLIVVLFTIFRNIPLFPFSLLAPAG</sequence>
<feature type="transmembrane region" description="Helical" evidence="1">
    <location>
        <begin position="61"/>
        <end position="79"/>
    </location>
</feature>
<reference evidence="3" key="1">
    <citation type="journal article" date="2019" name="Int. J. Syst. Evol. Microbiol.">
        <title>The Global Catalogue of Microorganisms (GCM) 10K type strain sequencing project: providing services to taxonomists for standard genome sequencing and annotation.</title>
        <authorList>
            <consortium name="The Broad Institute Genomics Platform"/>
            <consortium name="The Broad Institute Genome Sequencing Center for Infectious Disease"/>
            <person name="Wu L."/>
            <person name="Ma J."/>
        </authorList>
    </citation>
    <scope>NUCLEOTIDE SEQUENCE [LARGE SCALE GENOMIC DNA]</scope>
    <source>
        <strain evidence="3">KCTC 52924</strain>
    </source>
</reference>
<protein>
    <submittedName>
        <fullName evidence="2">DUF2752 domain-containing protein</fullName>
    </submittedName>
</protein>
<feature type="transmembrane region" description="Helical" evidence="1">
    <location>
        <begin position="99"/>
        <end position="122"/>
    </location>
</feature>